<dbReference type="Pfam" id="PF03328">
    <property type="entry name" value="HpcH_HpaI"/>
    <property type="match status" value="1"/>
</dbReference>
<name>A0A6M4IM24_9BACT</name>
<dbReference type="GO" id="GO:0005737">
    <property type="term" value="C:cytoplasm"/>
    <property type="evidence" value="ECO:0007669"/>
    <property type="project" value="TreeGrafter"/>
</dbReference>
<dbReference type="PANTHER" id="PTHR30502:SF0">
    <property type="entry name" value="PHOSPHOENOLPYRUVATE CARBOXYLASE FAMILY PROTEIN"/>
    <property type="match status" value="1"/>
</dbReference>
<dbReference type="InterPro" id="IPR040442">
    <property type="entry name" value="Pyrv_kinase-like_dom_sf"/>
</dbReference>
<feature type="signal peptide" evidence="4">
    <location>
        <begin position="1"/>
        <end position="24"/>
    </location>
</feature>
<dbReference type="KEGG" id="ggr:HKW67_02820"/>
<comment type="similarity">
    <text evidence="1">Belongs to the HpcH/HpaI aldolase family.</text>
</comment>
<feature type="chain" id="PRO_5026662884" description="HpcH/HpaI aldolase/citrate lyase domain-containing protein" evidence="4">
    <location>
        <begin position="25"/>
        <end position="326"/>
    </location>
</feature>
<evidence type="ECO:0000313" key="6">
    <source>
        <dbReference type="EMBL" id="QJR34527.1"/>
    </source>
</evidence>
<keyword evidence="3" id="KW-0456">Lyase</keyword>
<dbReference type="RefSeq" id="WP_171223953.1">
    <property type="nucleotide sequence ID" value="NZ_CP053085.1"/>
</dbReference>
<dbReference type="PANTHER" id="PTHR30502">
    <property type="entry name" value="2-KETO-3-DEOXY-L-RHAMNONATE ALDOLASE"/>
    <property type="match status" value="1"/>
</dbReference>
<gene>
    <name evidence="6" type="ORF">HKW67_02820</name>
</gene>
<dbReference type="InterPro" id="IPR005000">
    <property type="entry name" value="Aldolase/citrate-lyase_domain"/>
</dbReference>
<evidence type="ECO:0000256" key="1">
    <source>
        <dbReference type="ARBA" id="ARBA00005568"/>
    </source>
</evidence>
<evidence type="ECO:0000313" key="7">
    <source>
        <dbReference type="Proteomes" id="UP000500938"/>
    </source>
</evidence>
<proteinExistence type="inferred from homology"/>
<dbReference type="GO" id="GO:0016832">
    <property type="term" value="F:aldehyde-lyase activity"/>
    <property type="evidence" value="ECO:0007669"/>
    <property type="project" value="TreeGrafter"/>
</dbReference>
<dbReference type="InterPro" id="IPR050251">
    <property type="entry name" value="HpcH-HpaI_aldolase"/>
</dbReference>
<keyword evidence="2" id="KW-0479">Metal-binding</keyword>
<dbReference type="Gene3D" id="3.20.20.60">
    <property type="entry name" value="Phosphoenolpyruvate-binding domains"/>
    <property type="match status" value="1"/>
</dbReference>
<dbReference type="GO" id="GO:0046872">
    <property type="term" value="F:metal ion binding"/>
    <property type="evidence" value="ECO:0007669"/>
    <property type="project" value="UniProtKB-KW"/>
</dbReference>
<organism evidence="6 7">
    <name type="scientific">Gemmatimonas groenlandica</name>
    <dbReference type="NCBI Taxonomy" id="2732249"/>
    <lineage>
        <taxon>Bacteria</taxon>
        <taxon>Pseudomonadati</taxon>
        <taxon>Gemmatimonadota</taxon>
        <taxon>Gemmatimonadia</taxon>
        <taxon>Gemmatimonadales</taxon>
        <taxon>Gemmatimonadaceae</taxon>
        <taxon>Gemmatimonas</taxon>
    </lineage>
</organism>
<reference evidence="6 7" key="1">
    <citation type="submission" date="2020-05" db="EMBL/GenBank/DDBJ databases">
        <title>Complete genome sequence of Gemmatimonas greenlandica TET16.</title>
        <authorList>
            <person name="Zeng Y."/>
        </authorList>
    </citation>
    <scope>NUCLEOTIDE SEQUENCE [LARGE SCALE GENOMIC DNA]</scope>
    <source>
        <strain evidence="6 7">TET16</strain>
    </source>
</reference>
<dbReference type="SUPFAM" id="SSF51621">
    <property type="entry name" value="Phosphoenolpyruvate/pyruvate domain"/>
    <property type="match status" value="1"/>
</dbReference>
<dbReference type="AlphaFoldDB" id="A0A6M4IM24"/>
<evidence type="ECO:0000256" key="3">
    <source>
        <dbReference type="ARBA" id="ARBA00023239"/>
    </source>
</evidence>
<keyword evidence="4" id="KW-0732">Signal</keyword>
<keyword evidence="7" id="KW-1185">Reference proteome</keyword>
<evidence type="ECO:0000256" key="2">
    <source>
        <dbReference type="ARBA" id="ARBA00022723"/>
    </source>
</evidence>
<dbReference type="EMBL" id="CP053085">
    <property type="protein sequence ID" value="QJR34527.1"/>
    <property type="molecule type" value="Genomic_DNA"/>
</dbReference>
<evidence type="ECO:0000256" key="4">
    <source>
        <dbReference type="SAM" id="SignalP"/>
    </source>
</evidence>
<sequence length="326" mass="34536">MRPCWMLSAAAVAVSLSAVSPLHAQTRLNPVIDLIAKKQPVFGLYGPANRRARPGQPALSPDSIKSPAQLATDALGYKKADYIFDGSMEGDFDAALPQFAAFAKGMSDQGALQKGKAPRFTHPIFVKTHEIAPDPALAAKRIGQQLNLGVTGIVFVGVESPEELKQGLAAMRFKSQGGTRSDDVGDAPAMWGVTPTEYKAKADLWPLNPKGELYNFTIVESKAGLAKVREIAAVKGVGVLFPGAGTLRGVFSTTDAAGKRTFDEKGWEAAIQQVLAACKEFSVPCGYPAGAADIEMRMKQGFSVFVIGWGEPGFKAVEIGRGVAGR</sequence>
<accession>A0A6M4IM24</accession>
<evidence type="ECO:0000259" key="5">
    <source>
        <dbReference type="Pfam" id="PF03328"/>
    </source>
</evidence>
<dbReference type="InterPro" id="IPR015813">
    <property type="entry name" value="Pyrv/PenolPyrv_kinase-like_dom"/>
</dbReference>
<feature type="domain" description="HpcH/HpaI aldolase/citrate lyase" evidence="5">
    <location>
        <begin position="140"/>
        <end position="283"/>
    </location>
</feature>
<protein>
    <recommendedName>
        <fullName evidence="5">HpcH/HpaI aldolase/citrate lyase domain-containing protein</fullName>
    </recommendedName>
</protein>
<dbReference type="Proteomes" id="UP000500938">
    <property type="component" value="Chromosome"/>
</dbReference>